<keyword evidence="3" id="KW-1185">Reference proteome</keyword>
<keyword evidence="1" id="KW-0812">Transmembrane</keyword>
<evidence type="ECO:0000313" key="3">
    <source>
        <dbReference type="Proteomes" id="UP000019804"/>
    </source>
</evidence>
<dbReference type="GeneID" id="63693192"/>
<dbReference type="HOGENOM" id="CLU_1669010_0_0_1"/>
<evidence type="ECO:0000313" key="2">
    <source>
        <dbReference type="EMBL" id="EYE91516.1"/>
    </source>
</evidence>
<sequence>MITTYTPPESTDMHSFSSLRDEYSFLSSMSRVVGYILLHFFISSNSSHSSSRVRRNFVLIPVRLSHLDKHLIHVIKFPALLLGVCLSIDIDMSYYIPVLCYLFLFFFFFISVSYIISAMICMLAHSFRLFRLEYKLAFCSKILLQVCMSMECVEDMML</sequence>
<protein>
    <submittedName>
        <fullName evidence="2">Uncharacterized protein</fullName>
    </submittedName>
</protein>
<gene>
    <name evidence="2" type="ORF">EURHEDRAFT_241975</name>
</gene>
<feature type="transmembrane region" description="Helical" evidence="1">
    <location>
        <begin position="102"/>
        <end position="125"/>
    </location>
</feature>
<dbReference type="EMBL" id="KK088444">
    <property type="protein sequence ID" value="EYE91516.1"/>
    <property type="molecule type" value="Genomic_DNA"/>
</dbReference>
<dbReference type="Proteomes" id="UP000019804">
    <property type="component" value="Unassembled WGS sequence"/>
</dbReference>
<dbReference type="RefSeq" id="XP_040635206.1">
    <property type="nucleotide sequence ID" value="XM_040778068.1"/>
</dbReference>
<dbReference type="AlphaFoldDB" id="A0A017S3W3"/>
<proteinExistence type="predicted"/>
<organism evidence="2 3">
    <name type="scientific">Aspergillus ruber (strain CBS 135680)</name>
    <dbReference type="NCBI Taxonomy" id="1388766"/>
    <lineage>
        <taxon>Eukaryota</taxon>
        <taxon>Fungi</taxon>
        <taxon>Dikarya</taxon>
        <taxon>Ascomycota</taxon>
        <taxon>Pezizomycotina</taxon>
        <taxon>Eurotiomycetes</taxon>
        <taxon>Eurotiomycetidae</taxon>
        <taxon>Eurotiales</taxon>
        <taxon>Aspergillaceae</taxon>
        <taxon>Aspergillus</taxon>
        <taxon>Aspergillus subgen. Aspergillus</taxon>
    </lineage>
</organism>
<keyword evidence="1" id="KW-1133">Transmembrane helix</keyword>
<reference evidence="3" key="1">
    <citation type="journal article" date="2014" name="Nat. Commun.">
        <title>Genomic adaptations of the halophilic Dead Sea filamentous fungus Eurotium rubrum.</title>
        <authorList>
            <person name="Kis-Papo T."/>
            <person name="Weig A.R."/>
            <person name="Riley R."/>
            <person name="Persoh D."/>
            <person name="Salamov A."/>
            <person name="Sun H."/>
            <person name="Lipzen A."/>
            <person name="Wasser S.P."/>
            <person name="Rambold G."/>
            <person name="Grigoriev I.V."/>
            <person name="Nevo E."/>
        </authorList>
    </citation>
    <scope>NUCLEOTIDE SEQUENCE [LARGE SCALE GENOMIC DNA]</scope>
    <source>
        <strain evidence="3">CBS 135680</strain>
    </source>
</reference>
<keyword evidence="1" id="KW-0472">Membrane</keyword>
<accession>A0A017S3W3</accession>
<name>A0A017S3W3_ASPRC</name>
<evidence type="ECO:0000256" key="1">
    <source>
        <dbReference type="SAM" id="Phobius"/>
    </source>
</evidence>